<keyword evidence="3" id="KW-1003">Cell membrane</keyword>
<dbReference type="RefSeq" id="WP_021284039.1">
    <property type="nucleotide sequence ID" value="NZ_JAGGLL010000003.1"/>
</dbReference>
<name>A0ABS4JYX6_9CLOT</name>
<dbReference type="InterPro" id="IPR005524">
    <property type="entry name" value="DUF318"/>
</dbReference>
<feature type="transmembrane region" description="Helical" evidence="7">
    <location>
        <begin position="45"/>
        <end position="62"/>
    </location>
</feature>
<protein>
    <submittedName>
        <fullName evidence="8">Uncharacterized membrane protein YraQ (UPF0718 family)</fullName>
    </submittedName>
</protein>
<evidence type="ECO:0000256" key="2">
    <source>
        <dbReference type="ARBA" id="ARBA00006386"/>
    </source>
</evidence>
<keyword evidence="4 7" id="KW-0812">Transmembrane</keyword>
<keyword evidence="5 7" id="KW-1133">Transmembrane helix</keyword>
<dbReference type="Proteomes" id="UP001519308">
    <property type="component" value="Unassembled WGS sequence"/>
</dbReference>
<accession>A0ABS4JYX6</accession>
<feature type="transmembrane region" description="Helical" evidence="7">
    <location>
        <begin position="7"/>
        <end position="25"/>
    </location>
</feature>
<comment type="subcellular location">
    <subcellularLocation>
        <location evidence="1">Cell membrane</location>
        <topology evidence="1">Multi-pass membrane protein</topology>
    </subcellularLocation>
</comment>
<evidence type="ECO:0000256" key="7">
    <source>
        <dbReference type="SAM" id="Phobius"/>
    </source>
</evidence>
<feature type="transmembrane region" description="Helical" evidence="7">
    <location>
        <begin position="74"/>
        <end position="103"/>
    </location>
</feature>
<evidence type="ECO:0000256" key="5">
    <source>
        <dbReference type="ARBA" id="ARBA00022989"/>
    </source>
</evidence>
<gene>
    <name evidence="8" type="ORF">J2Z44_000527</name>
</gene>
<keyword evidence="9" id="KW-1185">Reference proteome</keyword>
<feature type="transmembrane region" description="Helical" evidence="7">
    <location>
        <begin position="143"/>
        <end position="161"/>
    </location>
</feature>
<dbReference type="EMBL" id="JAGGLL010000003">
    <property type="protein sequence ID" value="MBP2020743.1"/>
    <property type="molecule type" value="Genomic_DNA"/>
</dbReference>
<keyword evidence="6 7" id="KW-0472">Membrane</keyword>
<evidence type="ECO:0000256" key="3">
    <source>
        <dbReference type="ARBA" id="ARBA00022475"/>
    </source>
</evidence>
<evidence type="ECO:0000256" key="6">
    <source>
        <dbReference type="ARBA" id="ARBA00023136"/>
    </source>
</evidence>
<proteinExistence type="inferred from homology"/>
<organism evidence="8 9">
    <name type="scientific">Clostridium punense</name>
    <dbReference type="NCBI Taxonomy" id="1054297"/>
    <lineage>
        <taxon>Bacteria</taxon>
        <taxon>Bacillati</taxon>
        <taxon>Bacillota</taxon>
        <taxon>Clostridia</taxon>
        <taxon>Eubacteriales</taxon>
        <taxon>Clostridiaceae</taxon>
        <taxon>Clostridium</taxon>
    </lineage>
</organism>
<comment type="caution">
    <text evidence="8">The sequence shown here is derived from an EMBL/GenBank/DDBJ whole genome shotgun (WGS) entry which is preliminary data.</text>
</comment>
<evidence type="ECO:0000313" key="8">
    <source>
        <dbReference type="EMBL" id="MBP2020743.1"/>
    </source>
</evidence>
<evidence type="ECO:0000313" key="9">
    <source>
        <dbReference type="Proteomes" id="UP001519308"/>
    </source>
</evidence>
<comment type="similarity">
    <text evidence="2">Belongs to the UPF0718 family.</text>
</comment>
<evidence type="ECO:0000256" key="1">
    <source>
        <dbReference type="ARBA" id="ARBA00004651"/>
    </source>
</evidence>
<evidence type="ECO:0000256" key="4">
    <source>
        <dbReference type="ARBA" id="ARBA00022692"/>
    </source>
</evidence>
<sequence length="172" mass="19345">MKILKRYIFSLIVLFVTLIITSIDFNSGKSIINIAVDSFKQMISVLPPIMLLLGLLDIWVPRETMLKYMGENSGIMGIILAIIFGSVAAGPLYAAFPITAVFIKKGVKFSNVMIFLGAWCTTKIPTLLFELSALGYKYTFTRMFVNLPFIIILGYLIEGLLKEEDLKEIYKN</sequence>
<reference evidence="8 9" key="1">
    <citation type="submission" date="2021-03" db="EMBL/GenBank/DDBJ databases">
        <title>Genomic Encyclopedia of Type Strains, Phase IV (KMG-IV): sequencing the most valuable type-strain genomes for metagenomic binning, comparative biology and taxonomic classification.</title>
        <authorList>
            <person name="Goeker M."/>
        </authorList>
    </citation>
    <scope>NUCLEOTIDE SEQUENCE [LARGE SCALE GENOMIC DNA]</scope>
    <source>
        <strain evidence="8 9">DSM 28650</strain>
    </source>
</reference>
<feature type="transmembrane region" description="Helical" evidence="7">
    <location>
        <begin position="109"/>
        <end position="131"/>
    </location>
</feature>
<dbReference type="Pfam" id="PF03773">
    <property type="entry name" value="ArsP_1"/>
    <property type="match status" value="1"/>
</dbReference>